<feature type="non-terminal residue" evidence="1">
    <location>
        <position position="1"/>
    </location>
</feature>
<dbReference type="GO" id="GO:0005975">
    <property type="term" value="P:carbohydrate metabolic process"/>
    <property type="evidence" value="ECO:0007669"/>
    <property type="project" value="InterPro"/>
</dbReference>
<dbReference type="SUPFAM" id="SSF48208">
    <property type="entry name" value="Six-hairpin glycosidases"/>
    <property type="match status" value="1"/>
</dbReference>
<gene>
    <name evidence="1" type="ORF">S01H4_41561</name>
</gene>
<reference evidence="1" key="1">
    <citation type="journal article" date="2014" name="Front. Microbiol.">
        <title>High frequency of phylogenetically diverse reductive dehalogenase-homologous genes in deep subseafloor sedimentary metagenomes.</title>
        <authorList>
            <person name="Kawai M."/>
            <person name="Futagami T."/>
            <person name="Toyoda A."/>
            <person name="Takaki Y."/>
            <person name="Nishi S."/>
            <person name="Hori S."/>
            <person name="Arai W."/>
            <person name="Tsubouchi T."/>
            <person name="Morono Y."/>
            <person name="Uchiyama I."/>
            <person name="Ito T."/>
            <person name="Fujiyama A."/>
            <person name="Inagaki F."/>
            <person name="Takami H."/>
        </authorList>
    </citation>
    <scope>NUCLEOTIDE SEQUENCE</scope>
    <source>
        <strain evidence="1">Expedition CK06-06</strain>
    </source>
</reference>
<dbReference type="EMBL" id="BART01022737">
    <property type="protein sequence ID" value="GAH00121.1"/>
    <property type="molecule type" value="Genomic_DNA"/>
</dbReference>
<evidence type="ECO:0000313" key="1">
    <source>
        <dbReference type="EMBL" id="GAH00121.1"/>
    </source>
</evidence>
<organism evidence="1">
    <name type="scientific">marine sediment metagenome</name>
    <dbReference type="NCBI Taxonomy" id="412755"/>
    <lineage>
        <taxon>unclassified sequences</taxon>
        <taxon>metagenomes</taxon>
        <taxon>ecological metagenomes</taxon>
    </lineage>
</organism>
<dbReference type="AlphaFoldDB" id="X1BWE8"/>
<protein>
    <recommendedName>
        <fullName evidence="2">DUF255 domain-containing protein</fullName>
    </recommendedName>
</protein>
<dbReference type="InterPro" id="IPR008928">
    <property type="entry name" value="6-hairpin_glycosidase_sf"/>
</dbReference>
<sequence length="140" mass="16082">EIFEKAYGNFDSIFDSKNGGFGSAPKFPSPHNLLFLLNYYVRTGEGRSLEMVETTLTRMRNGGIFDHVGFGFHRYATDSTWLVPHFEKMLYDQSLLAMAYTAAYQLTDKAVYKQTVDEIFTYVLRDLTSNDASYISIRAW</sequence>
<dbReference type="PANTHER" id="PTHR42899">
    <property type="entry name" value="SPERMATOGENESIS-ASSOCIATED PROTEIN 20"/>
    <property type="match status" value="1"/>
</dbReference>
<proteinExistence type="predicted"/>
<dbReference type="PANTHER" id="PTHR42899:SF1">
    <property type="entry name" value="SPERMATOGENESIS-ASSOCIATED PROTEIN 20"/>
    <property type="match status" value="1"/>
</dbReference>
<dbReference type="InterPro" id="IPR024705">
    <property type="entry name" value="Ssp411"/>
</dbReference>
<comment type="caution">
    <text evidence="1">The sequence shown here is derived from an EMBL/GenBank/DDBJ whole genome shotgun (WGS) entry which is preliminary data.</text>
</comment>
<name>X1BWE8_9ZZZZ</name>
<accession>X1BWE8</accession>
<evidence type="ECO:0008006" key="2">
    <source>
        <dbReference type="Google" id="ProtNLM"/>
    </source>
</evidence>